<protein>
    <submittedName>
        <fullName evidence="1">SFRICE_037146</fullName>
    </submittedName>
</protein>
<reference evidence="1" key="1">
    <citation type="submission" date="2016-07" db="EMBL/GenBank/DDBJ databases">
        <authorList>
            <person name="Bretaudeau A."/>
        </authorList>
    </citation>
    <scope>NUCLEOTIDE SEQUENCE</scope>
    <source>
        <strain evidence="1">Rice</strain>
        <tissue evidence="1">Whole body</tissue>
    </source>
</reference>
<dbReference type="EMBL" id="ODYU01005999">
    <property type="protein sequence ID" value="SOQ47457.1"/>
    <property type="molecule type" value="Genomic_DNA"/>
</dbReference>
<evidence type="ECO:0000313" key="1">
    <source>
        <dbReference type="EMBL" id="SOQ47457.1"/>
    </source>
</evidence>
<proteinExistence type="predicted"/>
<sequence>MGDRICFSTIAIYPAAIRTNPLAKANHYIWGPLGLMPDPELRATERVYQGFGSKGRSRNTVVFSHGGRVTSHVWRSGQGAQGAGAGAALGTPAAAGSRQAAMRYANIYIGPHGTSCATSACLHTLLMMKSPSETRNY</sequence>
<accession>A0A2H1W347</accession>
<organism evidence="1">
    <name type="scientific">Spodoptera frugiperda</name>
    <name type="common">Fall armyworm</name>
    <dbReference type="NCBI Taxonomy" id="7108"/>
    <lineage>
        <taxon>Eukaryota</taxon>
        <taxon>Metazoa</taxon>
        <taxon>Ecdysozoa</taxon>
        <taxon>Arthropoda</taxon>
        <taxon>Hexapoda</taxon>
        <taxon>Insecta</taxon>
        <taxon>Pterygota</taxon>
        <taxon>Neoptera</taxon>
        <taxon>Endopterygota</taxon>
        <taxon>Lepidoptera</taxon>
        <taxon>Glossata</taxon>
        <taxon>Ditrysia</taxon>
        <taxon>Noctuoidea</taxon>
        <taxon>Noctuidae</taxon>
        <taxon>Amphipyrinae</taxon>
        <taxon>Spodoptera</taxon>
    </lineage>
</organism>
<gene>
    <name evidence="1" type="ORF">SFRICE_037146</name>
</gene>
<name>A0A2H1W347_SPOFR</name>
<dbReference type="AlphaFoldDB" id="A0A2H1W347"/>